<dbReference type="GO" id="GO:0003677">
    <property type="term" value="F:DNA binding"/>
    <property type="evidence" value="ECO:0007669"/>
    <property type="project" value="UniProtKB-KW"/>
</dbReference>
<dbReference type="InterPro" id="IPR036388">
    <property type="entry name" value="WH-like_DNA-bd_sf"/>
</dbReference>
<comment type="caution">
    <text evidence="2">The sequence shown here is derived from an EMBL/GenBank/DDBJ whole genome shotgun (WGS) entry which is preliminary data.</text>
</comment>
<dbReference type="EMBL" id="LKET01000039">
    <property type="protein sequence ID" value="KPU43377.1"/>
    <property type="molecule type" value="Genomic_DNA"/>
</dbReference>
<feature type="domain" description="HTH lysR-type" evidence="1">
    <location>
        <begin position="68"/>
        <end position="127"/>
    </location>
</feature>
<dbReference type="InterPro" id="IPR051815">
    <property type="entry name" value="Molybdate_resp_trans_reg"/>
</dbReference>
<dbReference type="InterPro" id="IPR036390">
    <property type="entry name" value="WH_DNA-bd_sf"/>
</dbReference>
<dbReference type="Proteomes" id="UP000050326">
    <property type="component" value="Unassembled WGS sequence"/>
</dbReference>
<dbReference type="Gene3D" id="1.10.10.10">
    <property type="entry name" value="Winged helix-like DNA-binding domain superfamily/Winged helix DNA-binding domain"/>
    <property type="match status" value="1"/>
</dbReference>
<keyword evidence="3" id="KW-1185">Reference proteome</keyword>
<accession>A0A0P8W5X1</accession>
<keyword evidence="2" id="KW-0238">DNA-binding</keyword>
<organism evidence="2 3">
    <name type="scientific">Oxobacter pfennigii</name>
    <dbReference type="NCBI Taxonomy" id="36849"/>
    <lineage>
        <taxon>Bacteria</taxon>
        <taxon>Bacillati</taxon>
        <taxon>Bacillota</taxon>
        <taxon>Clostridia</taxon>
        <taxon>Eubacteriales</taxon>
        <taxon>Clostridiaceae</taxon>
        <taxon>Oxobacter</taxon>
    </lineage>
</organism>
<gene>
    <name evidence="2" type="ORF">OXPF_28180</name>
</gene>
<dbReference type="AlphaFoldDB" id="A0A0P8W5X1"/>
<dbReference type="SUPFAM" id="SSF46785">
    <property type="entry name" value="Winged helix' DNA-binding domain"/>
    <property type="match status" value="1"/>
</dbReference>
<evidence type="ECO:0000259" key="1">
    <source>
        <dbReference type="Pfam" id="PF00126"/>
    </source>
</evidence>
<evidence type="ECO:0000313" key="2">
    <source>
        <dbReference type="EMBL" id="KPU43377.1"/>
    </source>
</evidence>
<name>A0A0P8W5X1_9CLOT</name>
<evidence type="ECO:0000313" key="3">
    <source>
        <dbReference type="Proteomes" id="UP000050326"/>
    </source>
</evidence>
<dbReference type="Pfam" id="PF00126">
    <property type="entry name" value="HTH_1"/>
    <property type="match status" value="1"/>
</dbReference>
<dbReference type="PANTHER" id="PTHR30432">
    <property type="entry name" value="TRANSCRIPTIONAL REGULATOR MODE"/>
    <property type="match status" value="1"/>
</dbReference>
<proteinExistence type="predicted"/>
<dbReference type="GO" id="GO:0003700">
    <property type="term" value="F:DNA-binding transcription factor activity"/>
    <property type="evidence" value="ECO:0007669"/>
    <property type="project" value="InterPro"/>
</dbReference>
<reference evidence="2 3" key="1">
    <citation type="submission" date="2015-09" db="EMBL/GenBank/DDBJ databases">
        <title>Genome sequence of Oxobacter pfennigii DSM 3222.</title>
        <authorList>
            <person name="Poehlein A."/>
            <person name="Bengelsdorf F.R."/>
            <person name="Schiel-Bengelsdorf B."/>
            <person name="Duerre P."/>
            <person name="Daniel R."/>
        </authorList>
    </citation>
    <scope>NUCLEOTIDE SEQUENCE [LARGE SCALE GENOMIC DNA]</scope>
    <source>
        <strain evidence="2 3">DSM 3222</strain>
    </source>
</reference>
<protein>
    <submittedName>
        <fullName evidence="2">DNA-binding transcriptional regulator ModE</fullName>
    </submittedName>
</protein>
<dbReference type="InterPro" id="IPR000847">
    <property type="entry name" value="LysR_HTH_N"/>
</dbReference>
<dbReference type="STRING" id="36849.OXPF_28180"/>
<sequence>MELLYIQHIMNLFYIIEKKIGLHRCFHNNEVVKLVDKNSTRLSHNKLKSKSKIWIEVDGQVVFGDGRIALFEAIEKLGSIRQAAALLGMSYRAAWGKIKSTEERLGLELIKKYTGGANSGAVLTDDAKELLDIYRQFKKDAINSVDSLFASYFNKFLKNSDNL</sequence>
<dbReference type="PANTHER" id="PTHR30432:SF1">
    <property type="entry name" value="DNA-BINDING TRANSCRIPTIONAL DUAL REGULATOR MODE"/>
    <property type="match status" value="1"/>
</dbReference>